<organism evidence="1 2">
    <name type="scientific">Panagrolaimus sp. JU765</name>
    <dbReference type="NCBI Taxonomy" id="591449"/>
    <lineage>
        <taxon>Eukaryota</taxon>
        <taxon>Metazoa</taxon>
        <taxon>Ecdysozoa</taxon>
        <taxon>Nematoda</taxon>
        <taxon>Chromadorea</taxon>
        <taxon>Rhabditida</taxon>
        <taxon>Tylenchina</taxon>
        <taxon>Panagrolaimomorpha</taxon>
        <taxon>Panagrolaimoidea</taxon>
        <taxon>Panagrolaimidae</taxon>
        <taxon>Panagrolaimus</taxon>
    </lineage>
</organism>
<evidence type="ECO:0000313" key="2">
    <source>
        <dbReference type="WBParaSite" id="JU765_v2.g6776.t1"/>
    </source>
</evidence>
<protein>
    <submittedName>
        <fullName evidence="2">TNFR-Cys domain-containing protein</fullName>
    </submittedName>
</protein>
<reference evidence="2" key="1">
    <citation type="submission" date="2022-11" db="UniProtKB">
        <authorList>
            <consortium name="WormBaseParasite"/>
        </authorList>
    </citation>
    <scope>IDENTIFICATION</scope>
</reference>
<proteinExistence type="predicted"/>
<dbReference type="WBParaSite" id="JU765_v2.g6776.t1">
    <property type="protein sequence ID" value="JU765_v2.g6776.t1"/>
    <property type="gene ID" value="JU765_v2.g6776"/>
</dbReference>
<evidence type="ECO:0000313" key="1">
    <source>
        <dbReference type="Proteomes" id="UP000887576"/>
    </source>
</evidence>
<accession>A0AC34RGQ0</accession>
<name>A0AC34RGQ0_9BILA</name>
<sequence length="331" mass="36444">MKPEPIKCIPLFQLQEKHFLIQKLDPQTLKIYNKLKKDKKLKETNFSASRSTKVSPGAVIEVCTEYENTFESYELKNDLKAKIIEIDGIDVGNSQIFICHSSAKDTSKLEYICVVVHKYECENGEPCGKCETCNHCKDVIPCGTCRNCRACMKSIPCKQCKICKESKSKTKCQDLLPCGDCQVCKRCRTTRKCRNCHECLKCKKRVACDYLLTAYSYKNTINKTGLGIGISTIVASLIIGGIALPIGIFTGGIGFTIGGAIIAGATTAGGAIGGSAIISNSLDTSISSKLKSFLKACFIYELDTQGYAVVSNDELYCNFIDVDQQLYKNNK</sequence>
<dbReference type="Proteomes" id="UP000887576">
    <property type="component" value="Unplaced"/>
</dbReference>